<dbReference type="EMBL" id="KV417556">
    <property type="protein sequence ID" value="KZP20260.1"/>
    <property type="molecule type" value="Genomic_DNA"/>
</dbReference>
<keyword evidence="2" id="KW-1185">Reference proteome</keyword>
<dbReference type="OrthoDB" id="3256367at2759"/>
<sequence length="77" mass="8597">MERCPPEIWHHILSPICNDGGVTALFLSKVSKSMRNASASVRFQSTTCTNGSAIVGLMYALERIPPHQRIMRHLFVS</sequence>
<evidence type="ECO:0008006" key="3">
    <source>
        <dbReference type="Google" id="ProtNLM"/>
    </source>
</evidence>
<feature type="non-terminal residue" evidence="1">
    <location>
        <position position="77"/>
    </location>
</feature>
<gene>
    <name evidence="1" type="ORF">FIBSPDRAFT_690827</name>
</gene>
<dbReference type="AlphaFoldDB" id="A0A166IWY7"/>
<dbReference type="Proteomes" id="UP000076532">
    <property type="component" value="Unassembled WGS sequence"/>
</dbReference>
<accession>A0A166IWY7</accession>
<evidence type="ECO:0000313" key="1">
    <source>
        <dbReference type="EMBL" id="KZP20260.1"/>
    </source>
</evidence>
<proteinExistence type="predicted"/>
<reference evidence="1 2" key="1">
    <citation type="journal article" date="2016" name="Mol. Biol. Evol.">
        <title>Comparative Genomics of Early-Diverging Mushroom-Forming Fungi Provides Insights into the Origins of Lignocellulose Decay Capabilities.</title>
        <authorList>
            <person name="Nagy L.G."/>
            <person name="Riley R."/>
            <person name="Tritt A."/>
            <person name="Adam C."/>
            <person name="Daum C."/>
            <person name="Floudas D."/>
            <person name="Sun H."/>
            <person name="Yadav J.S."/>
            <person name="Pangilinan J."/>
            <person name="Larsson K.H."/>
            <person name="Matsuura K."/>
            <person name="Barry K."/>
            <person name="Labutti K."/>
            <person name="Kuo R."/>
            <person name="Ohm R.A."/>
            <person name="Bhattacharya S.S."/>
            <person name="Shirouzu T."/>
            <person name="Yoshinaga Y."/>
            <person name="Martin F.M."/>
            <person name="Grigoriev I.V."/>
            <person name="Hibbett D.S."/>
        </authorList>
    </citation>
    <scope>NUCLEOTIDE SEQUENCE [LARGE SCALE GENOMIC DNA]</scope>
    <source>
        <strain evidence="1 2">CBS 109695</strain>
    </source>
</reference>
<evidence type="ECO:0000313" key="2">
    <source>
        <dbReference type="Proteomes" id="UP000076532"/>
    </source>
</evidence>
<organism evidence="1 2">
    <name type="scientific">Athelia psychrophila</name>
    <dbReference type="NCBI Taxonomy" id="1759441"/>
    <lineage>
        <taxon>Eukaryota</taxon>
        <taxon>Fungi</taxon>
        <taxon>Dikarya</taxon>
        <taxon>Basidiomycota</taxon>
        <taxon>Agaricomycotina</taxon>
        <taxon>Agaricomycetes</taxon>
        <taxon>Agaricomycetidae</taxon>
        <taxon>Atheliales</taxon>
        <taxon>Atheliaceae</taxon>
        <taxon>Athelia</taxon>
    </lineage>
</organism>
<name>A0A166IWY7_9AGAM</name>
<protein>
    <recommendedName>
        <fullName evidence="3">F-box domain-containing protein</fullName>
    </recommendedName>
</protein>